<dbReference type="Pfam" id="PF13614">
    <property type="entry name" value="AAA_31"/>
    <property type="match status" value="1"/>
</dbReference>
<comment type="caution">
    <text evidence="3">The sequence shown here is derived from an EMBL/GenBank/DDBJ whole genome shotgun (WGS) entry which is preliminary data.</text>
</comment>
<protein>
    <submittedName>
        <fullName evidence="3">Plasmid partitioning protein RepA</fullName>
    </submittedName>
</protein>
<dbReference type="EMBL" id="JAPDOG010000043">
    <property type="protein sequence ID" value="MCW3784441.1"/>
    <property type="molecule type" value="Genomic_DNA"/>
</dbReference>
<feature type="region of interest" description="Disordered" evidence="1">
    <location>
        <begin position="1"/>
        <end position="25"/>
    </location>
</feature>
<dbReference type="NCBIfam" id="TIGR03453">
    <property type="entry name" value="partition_RepA"/>
    <property type="match status" value="1"/>
</dbReference>
<dbReference type="InterPro" id="IPR050678">
    <property type="entry name" value="DNA_Partitioning_ATPase"/>
</dbReference>
<sequence length="417" mass="46777">MTAQIESAKATRDRAEPVHMEPAIGVPPSEDVFDDLLRDETRLRASLDKHMRNIFAPEAKKDLRPFASGEVADLLGLSQTHLRKLHFDGRIPDVETDERGRKLYRAEDIHAIRVALARSAKDPLQFLPGRVGSDHLQVFATSTFKGGSGKTTAAIHLAQRFALKGYRVLAIDMDPQASLTTMMGLRPELDLADSGTIYDAIRYHDPVPMEEVVRKTYFHNLDIAPGGLVLSEYETETPTAIRQGIQPPFYLRLKAAIDQVEHRYDLVFIDCPPQLGFLTMSALVAATGLLITVIPNMIDVASLSQYLTMATSLLKVVERNDQRLDYDFMRYLLCRYEPSDMPQSQMASFLRMHFGQRLMTEAFLKSTAVSDAGLSQKTLFEANRGDMNRATLDRALESINSVANEFEQAIHHAWGRV</sequence>
<proteinExistence type="predicted"/>
<reference evidence="3 4" key="1">
    <citation type="submission" date="2022-10" db="EMBL/GenBank/DDBJ databases">
        <title>Defluviimonas sp. CAU 1641 isolated from mud.</title>
        <authorList>
            <person name="Kim W."/>
        </authorList>
    </citation>
    <scope>NUCLEOTIDE SEQUENCE [LARGE SCALE GENOMIC DNA]</scope>
    <source>
        <strain evidence="3 4">CAU 1641</strain>
    </source>
</reference>
<feature type="domain" description="AAA" evidence="2">
    <location>
        <begin position="138"/>
        <end position="313"/>
    </location>
</feature>
<feature type="compositionally biased region" description="Basic and acidic residues" evidence="1">
    <location>
        <begin position="9"/>
        <end position="19"/>
    </location>
</feature>
<dbReference type="RefSeq" id="WP_264773675.1">
    <property type="nucleotide sequence ID" value="NZ_JAPDOG010000043.1"/>
</dbReference>
<accession>A0ABT3J9R7</accession>
<evidence type="ECO:0000256" key="1">
    <source>
        <dbReference type="SAM" id="MobiDB-lite"/>
    </source>
</evidence>
<dbReference type="Gene3D" id="3.40.50.300">
    <property type="entry name" value="P-loop containing nucleotide triphosphate hydrolases"/>
    <property type="match status" value="1"/>
</dbReference>
<evidence type="ECO:0000313" key="4">
    <source>
        <dbReference type="Proteomes" id="UP001207582"/>
    </source>
</evidence>
<dbReference type="SUPFAM" id="SSF52540">
    <property type="entry name" value="P-loop containing nucleoside triphosphate hydrolases"/>
    <property type="match status" value="1"/>
</dbReference>
<keyword evidence="4" id="KW-1185">Reference proteome</keyword>
<organism evidence="3 4">
    <name type="scientific">Defluviimonas salinarum</name>
    <dbReference type="NCBI Taxonomy" id="2992147"/>
    <lineage>
        <taxon>Bacteria</taxon>
        <taxon>Pseudomonadati</taxon>
        <taxon>Pseudomonadota</taxon>
        <taxon>Alphaproteobacteria</taxon>
        <taxon>Rhodobacterales</taxon>
        <taxon>Paracoccaceae</taxon>
        <taxon>Albidovulum</taxon>
    </lineage>
</organism>
<dbReference type="InterPro" id="IPR025669">
    <property type="entry name" value="AAA_dom"/>
</dbReference>
<evidence type="ECO:0000313" key="3">
    <source>
        <dbReference type="EMBL" id="MCW3784441.1"/>
    </source>
</evidence>
<dbReference type="Proteomes" id="UP001207582">
    <property type="component" value="Unassembled WGS sequence"/>
</dbReference>
<evidence type="ECO:0000259" key="2">
    <source>
        <dbReference type="Pfam" id="PF13614"/>
    </source>
</evidence>
<dbReference type="InterPro" id="IPR017818">
    <property type="entry name" value="Plasmid_partition_RepA"/>
</dbReference>
<dbReference type="PANTHER" id="PTHR13696:SF52">
    <property type="entry name" value="PARA FAMILY PROTEIN CT_582"/>
    <property type="match status" value="1"/>
</dbReference>
<dbReference type="PANTHER" id="PTHR13696">
    <property type="entry name" value="P-LOOP CONTAINING NUCLEOSIDE TRIPHOSPHATE HYDROLASE"/>
    <property type="match status" value="1"/>
</dbReference>
<name>A0ABT3J9R7_9RHOB</name>
<dbReference type="CDD" id="cd02042">
    <property type="entry name" value="ParAB_family"/>
    <property type="match status" value="1"/>
</dbReference>
<gene>
    <name evidence="3" type="primary">repA</name>
    <name evidence="3" type="ORF">OM960_23245</name>
</gene>
<dbReference type="InterPro" id="IPR027417">
    <property type="entry name" value="P-loop_NTPase"/>
</dbReference>